<organism evidence="12 13">
    <name type="scientific">Cocos nucifera</name>
    <name type="common">Coconut palm</name>
    <dbReference type="NCBI Taxonomy" id="13894"/>
    <lineage>
        <taxon>Eukaryota</taxon>
        <taxon>Viridiplantae</taxon>
        <taxon>Streptophyta</taxon>
        <taxon>Embryophyta</taxon>
        <taxon>Tracheophyta</taxon>
        <taxon>Spermatophyta</taxon>
        <taxon>Magnoliopsida</taxon>
        <taxon>Liliopsida</taxon>
        <taxon>Arecaceae</taxon>
        <taxon>Arecoideae</taxon>
        <taxon>Cocoseae</taxon>
        <taxon>Attaleinae</taxon>
        <taxon>Cocos</taxon>
    </lineage>
</organism>
<keyword evidence="7" id="KW-0472">Membrane</keyword>
<name>A0A8K0I3Q3_COCNU</name>
<evidence type="ECO:0000256" key="10">
    <source>
        <dbReference type="ARBA" id="ARBA00070712"/>
    </source>
</evidence>
<accession>A0A8K0I3Q3</accession>
<gene>
    <name evidence="12" type="ORF">COCNU_03G012970</name>
</gene>
<protein>
    <recommendedName>
        <fullName evidence="10">Protein THYLAKOID RHODANESE-LIKE, chloroplastic</fullName>
    </recommendedName>
</protein>
<evidence type="ECO:0000256" key="5">
    <source>
        <dbReference type="ARBA" id="ARBA00022946"/>
    </source>
</evidence>
<feature type="region of interest" description="Disordered" evidence="11">
    <location>
        <begin position="397"/>
        <end position="418"/>
    </location>
</feature>
<comment type="caution">
    <text evidence="12">The sequence shown here is derived from an EMBL/GenBank/DDBJ whole genome shotgun (WGS) entry which is preliminary data.</text>
</comment>
<keyword evidence="5" id="KW-0809">Transit peptide</keyword>
<proteinExistence type="predicted"/>
<evidence type="ECO:0000313" key="12">
    <source>
        <dbReference type="EMBL" id="KAG1335178.1"/>
    </source>
</evidence>
<evidence type="ECO:0000256" key="8">
    <source>
        <dbReference type="ARBA" id="ARBA00058574"/>
    </source>
</evidence>
<evidence type="ECO:0000256" key="1">
    <source>
        <dbReference type="ARBA" id="ARBA00004454"/>
    </source>
</evidence>
<feature type="compositionally biased region" description="Polar residues" evidence="11">
    <location>
        <begin position="409"/>
        <end position="418"/>
    </location>
</feature>
<evidence type="ECO:0000313" key="13">
    <source>
        <dbReference type="Proteomes" id="UP000797356"/>
    </source>
</evidence>
<evidence type="ECO:0000256" key="6">
    <source>
        <dbReference type="ARBA" id="ARBA00022989"/>
    </source>
</evidence>
<dbReference type="SUPFAM" id="SSF52821">
    <property type="entry name" value="Rhodanese/Cell cycle control phosphatase"/>
    <property type="match status" value="1"/>
</dbReference>
<keyword evidence="2" id="KW-0150">Chloroplast</keyword>
<evidence type="ECO:0000256" key="11">
    <source>
        <dbReference type="SAM" id="MobiDB-lite"/>
    </source>
</evidence>
<comment type="subcellular location">
    <subcellularLocation>
        <location evidence="1">Plastid</location>
        <location evidence="1">Chloroplast thylakoid membrane</location>
        <topology evidence="1">Multi-pass membrane protein</topology>
    </subcellularLocation>
</comment>
<dbReference type="EMBL" id="CM017874">
    <property type="protein sequence ID" value="KAG1335178.1"/>
    <property type="molecule type" value="Genomic_DNA"/>
</dbReference>
<dbReference type="PANTHER" id="PTHR47377:SF1">
    <property type="entry name" value="RHODANESE-LIKE DOMAIN-CONTAINING PROTEIN 4, CHLOROPLASTIC"/>
    <property type="match status" value="1"/>
</dbReference>
<sequence>MKVLNAAGLTPVPLHKTVSSSERRAESKKLFPFRLAKPSTSDAHPPFFLSELLSRGFAGGFAALSAAPNAGGLAKALTYEEALGQTGSSSGSFADFDIGLFLDGIVKFGTENPLVVCGGAALLPVPLVLSRILQKTKPWGVESARTAYAKLSDDVGAQLLDIRGARDFKEVGSPDLRGLKKKAVSITYGGNDKPRFLKRLALKFKDPGNTTLFVLDKFDGNSELVAELVTANGFKAAYAIKDGAEGTRGWMNSGLPWSPPKKELNVDFGDLTDAISSALGGNSDSLPVSLGIAAATGIGLLAFTEIETVLQVLGSAALIQFVTKKLFFAEDRKVTLQQVDEFLNTKVAPKELVDEIKMIGKALLPAPSSVKASLPAPIEGNPDASTSSIPVKADAVPGTKTEMKEAASTEPSPTVNSVSIAEVREESIPVMPRPLSPYPYVNLDACMLLHFLARL</sequence>
<reference evidence="12" key="1">
    <citation type="journal article" date="2017" name="Gigascience">
        <title>The genome draft of coconut (Cocos nucifera).</title>
        <authorList>
            <person name="Xiao Y."/>
            <person name="Xu P."/>
            <person name="Fan H."/>
            <person name="Baudouin L."/>
            <person name="Xia W."/>
            <person name="Bocs S."/>
            <person name="Xu J."/>
            <person name="Li Q."/>
            <person name="Guo A."/>
            <person name="Zhou L."/>
            <person name="Li J."/>
            <person name="Wu Y."/>
            <person name="Ma Z."/>
            <person name="Armero A."/>
            <person name="Issali A.E."/>
            <person name="Liu N."/>
            <person name="Peng M."/>
            <person name="Yang Y."/>
        </authorList>
    </citation>
    <scope>NUCLEOTIDE SEQUENCE</scope>
    <source>
        <tissue evidence="12">Spear leaf of Hainan Tall coconut</tissue>
    </source>
</reference>
<dbReference type="InterPro" id="IPR044240">
    <property type="entry name" value="STR4-like"/>
</dbReference>
<evidence type="ECO:0000256" key="2">
    <source>
        <dbReference type="ARBA" id="ARBA00022528"/>
    </source>
</evidence>
<dbReference type="InterPro" id="IPR036873">
    <property type="entry name" value="Rhodanese-like_dom_sf"/>
</dbReference>
<dbReference type="GO" id="GO:0009535">
    <property type="term" value="C:chloroplast thylakoid membrane"/>
    <property type="evidence" value="ECO:0007669"/>
    <property type="project" value="UniProtKB-SubCell"/>
</dbReference>
<dbReference type="FunFam" id="3.40.250.10:FF:000044">
    <property type="entry name" value="Rhodanese-like domain-containing protein 4, chloroplastic"/>
    <property type="match status" value="1"/>
</dbReference>
<evidence type="ECO:0000256" key="4">
    <source>
        <dbReference type="ARBA" id="ARBA00022692"/>
    </source>
</evidence>
<evidence type="ECO:0000256" key="7">
    <source>
        <dbReference type="ARBA" id="ARBA00023136"/>
    </source>
</evidence>
<evidence type="ECO:0000256" key="3">
    <source>
        <dbReference type="ARBA" id="ARBA00022640"/>
    </source>
</evidence>
<dbReference type="Gene3D" id="3.40.250.10">
    <property type="entry name" value="Rhodanese-like domain"/>
    <property type="match status" value="1"/>
</dbReference>
<keyword evidence="3" id="KW-0934">Plastid</keyword>
<keyword evidence="13" id="KW-1185">Reference proteome</keyword>
<reference evidence="12" key="2">
    <citation type="submission" date="2019-07" db="EMBL/GenBank/DDBJ databases">
        <authorList>
            <person name="Yang Y."/>
            <person name="Bocs S."/>
            <person name="Baudouin L."/>
        </authorList>
    </citation>
    <scope>NUCLEOTIDE SEQUENCE</scope>
    <source>
        <tissue evidence="12">Spear leaf of Hainan Tall coconut</tissue>
    </source>
</reference>
<dbReference type="Proteomes" id="UP000797356">
    <property type="component" value="Chromosome 3"/>
</dbReference>
<dbReference type="OrthoDB" id="1927399at2759"/>
<evidence type="ECO:0000256" key="9">
    <source>
        <dbReference type="ARBA" id="ARBA00064364"/>
    </source>
</evidence>
<keyword evidence="4" id="KW-0812">Transmembrane</keyword>
<comment type="subunit">
    <text evidence="9">Component of high molecular weight thylakoid LFNRs-containing protein complexes containing LIR1, LFNR1, LFNR2, TIC62 and TROL proteins.</text>
</comment>
<keyword evidence="6" id="KW-1133">Transmembrane helix</keyword>
<comment type="function">
    <text evidence="8">Rhodanese domain-containing protein required for anchoring ferredoxin--NADP reductase to the thylakoid membranes and sustaining efficient linear electron flow (LEF).</text>
</comment>
<dbReference type="PANTHER" id="PTHR47377">
    <property type="entry name" value="RHODANESE-LIKE DOMAIN-CONTAINING PROTEIN 4, CHLOROPLASTIC"/>
    <property type="match status" value="1"/>
</dbReference>
<dbReference type="AlphaFoldDB" id="A0A8K0I3Q3"/>